<evidence type="ECO:0000313" key="1">
    <source>
        <dbReference type="EMBL" id="RNA15880.1"/>
    </source>
</evidence>
<comment type="caution">
    <text evidence="1">The sequence shown here is derived from an EMBL/GenBank/DDBJ whole genome shotgun (WGS) entry which is preliminary data.</text>
</comment>
<sequence>MDISTRCRTKKLFHAMNIEPTEHKIKLIKLDFIMLNHTKSVQLSETARMVHETNHFLDDHCYAVSNPVNLPSNSFKYYPPQLEKNRHAPYYAPTKNSQRSYQVQANSQQHQNSQPFFPTNEHDNYITYSQCLSNSNPLYTNSHTVQPNQNQAPLYQVYDMPNPKKVYTIKFKNNQ</sequence>
<accession>A0A3M7QWX3</accession>
<proteinExistence type="predicted"/>
<gene>
    <name evidence="1" type="ORF">BpHYR1_050956</name>
</gene>
<name>A0A3M7QWX3_BRAPC</name>
<keyword evidence="2" id="KW-1185">Reference proteome</keyword>
<reference evidence="1 2" key="1">
    <citation type="journal article" date="2018" name="Sci. Rep.">
        <title>Genomic signatures of local adaptation to the degree of environmental predictability in rotifers.</title>
        <authorList>
            <person name="Franch-Gras L."/>
            <person name="Hahn C."/>
            <person name="Garcia-Roger E.M."/>
            <person name="Carmona M.J."/>
            <person name="Serra M."/>
            <person name="Gomez A."/>
        </authorList>
    </citation>
    <scope>NUCLEOTIDE SEQUENCE [LARGE SCALE GENOMIC DNA]</scope>
    <source>
        <strain evidence="1">HYR1</strain>
    </source>
</reference>
<dbReference type="EMBL" id="REGN01004859">
    <property type="protein sequence ID" value="RNA15880.1"/>
    <property type="molecule type" value="Genomic_DNA"/>
</dbReference>
<organism evidence="1 2">
    <name type="scientific">Brachionus plicatilis</name>
    <name type="common">Marine rotifer</name>
    <name type="synonym">Brachionus muelleri</name>
    <dbReference type="NCBI Taxonomy" id="10195"/>
    <lineage>
        <taxon>Eukaryota</taxon>
        <taxon>Metazoa</taxon>
        <taxon>Spiralia</taxon>
        <taxon>Gnathifera</taxon>
        <taxon>Rotifera</taxon>
        <taxon>Eurotatoria</taxon>
        <taxon>Monogononta</taxon>
        <taxon>Pseudotrocha</taxon>
        <taxon>Ploima</taxon>
        <taxon>Brachionidae</taxon>
        <taxon>Brachionus</taxon>
    </lineage>
</organism>
<dbReference type="AlphaFoldDB" id="A0A3M7QWX3"/>
<dbReference type="Proteomes" id="UP000276133">
    <property type="component" value="Unassembled WGS sequence"/>
</dbReference>
<protein>
    <submittedName>
        <fullName evidence="1">Uncharacterized protein</fullName>
    </submittedName>
</protein>
<evidence type="ECO:0000313" key="2">
    <source>
        <dbReference type="Proteomes" id="UP000276133"/>
    </source>
</evidence>